<dbReference type="Pfam" id="PF13411">
    <property type="entry name" value="MerR_1"/>
    <property type="match status" value="1"/>
</dbReference>
<dbReference type="SMART" id="SM00422">
    <property type="entry name" value="HTH_MERR"/>
    <property type="match status" value="1"/>
</dbReference>
<accession>A0A411ZPC8</accession>
<keyword evidence="3" id="KW-0238">DNA-binding</keyword>
<dbReference type="PROSITE" id="PS50937">
    <property type="entry name" value="HTH_MERR_2"/>
    <property type="match status" value="1"/>
</dbReference>
<feature type="domain" description="HTH merR-type" evidence="5">
    <location>
        <begin position="1"/>
        <end position="70"/>
    </location>
</feature>
<dbReference type="PANTHER" id="PTHR30204:SF69">
    <property type="entry name" value="MERR-FAMILY TRANSCRIPTIONAL REGULATOR"/>
    <property type="match status" value="1"/>
</dbReference>
<keyword evidence="2" id="KW-0805">Transcription regulation</keyword>
<dbReference type="GO" id="GO:0003700">
    <property type="term" value="F:DNA-binding transcription factor activity"/>
    <property type="evidence" value="ECO:0007669"/>
    <property type="project" value="InterPro"/>
</dbReference>
<evidence type="ECO:0000313" key="6">
    <source>
        <dbReference type="EMBL" id="RGQ04683.1"/>
    </source>
</evidence>
<organism evidence="6 7">
    <name type="scientific">Megamonas rupellensis</name>
    <dbReference type="NCBI Taxonomy" id="491921"/>
    <lineage>
        <taxon>Bacteria</taxon>
        <taxon>Bacillati</taxon>
        <taxon>Bacillota</taxon>
        <taxon>Negativicutes</taxon>
        <taxon>Selenomonadales</taxon>
        <taxon>Selenomonadaceae</taxon>
        <taxon>Megamonas</taxon>
    </lineage>
</organism>
<dbReference type="RefSeq" id="WP_018998523.1">
    <property type="nucleotide sequence ID" value="NZ_QRST01000013.1"/>
</dbReference>
<evidence type="ECO:0000259" key="5">
    <source>
        <dbReference type="PROSITE" id="PS50937"/>
    </source>
</evidence>
<dbReference type="Proteomes" id="UP000284662">
    <property type="component" value="Unassembled WGS sequence"/>
</dbReference>
<dbReference type="InterPro" id="IPR009061">
    <property type="entry name" value="DNA-bd_dom_put_sf"/>
</dbReference>
<keyword evidence="1" id="KW-0678">Repressor</keyword>
<proteinExistence type="predicted"/>
<comment type="caution">
    <text evidence="6">The sequence shown here is derived from an EMBL/GenBank/DDBJ whole genome shotgun (WGS) entry which is preliminary data.</text>
</comment>
<dbReference type="InterPro" id="IPR000551">
    <property type="entry name" value="MerR-type_HTH_dom"/>
</dbReference>
<evidence type="ECO:0000256" key="3">
    <source>
        <dbReference type="ARBA" id="ARBA00023125"/>
    </source>
</evidence>
<dbReference type="GO" id="GO:0003677">
    <property type="term" value="F:DNA binding"/>
    <property type="evidence" value="ECO:0007669"/>
    <property type="project" value="UniProtKB-KW"/>
</dbReference>
<protein>
    <submittedName>
        <fullName evidence="6">MerR family transcriptional regulator</fullName>
    </submittedName>
</protein>
<dbReference type="EMBL" id="QRST01000013">
    <property type="protein sequence ID" value="RGQ04683.1"/>
    <property type="molecule type" value="Genomic_DNA"/>
</dbReference>
<dbReference type="InterPro" id="IPR047057">
    <property type="entry name" value="MerR_fam"/>
</dbReference>
<gene>
    <name evidence="6" type="ORF">DWZ11_07660</name>
</gene>
<dbReference type="AlphaFoldDB" id="A0A411ZPC8"/>
<keyword evidence="4" id="KW-0804">Transcription</keyword>
<sequence length="134" mass="15969">MYTMKEACKLTNLSYETLKYYCNEGLVPNIKRDKNNYRIFDEHNIRWINNLNCLKQCGMSIKLIKEYIALCLEGQNTIPQRMKMLAKQKEFLLLKLSQLNEHLAYIDYKNKFYQDVLSGKIPYKSDLIKIDDNN</sequence>
<evidence type="ECO:0000256" key="1">
    <source>
        <dbReference type="ARBA" id="ARBA00022491"/>
    </source>
</evidence>
<dbReference type="SUPFAM" id="SSF46955">
    <property type="entry name" value="Putative DNA-binding domain"/>
    <property type="match status" value="1"/>
</dbReference>
<dbReference type="PANTHER" id="PTHR30204">
    <property type="entry name" value="REDOX-CYCLING DRUG-SENSING TRANSCRIPTIONAL ACTIVATOR SOXR"/>
    <property type="match status" value="1"/>
</dbReference>
<name>A0A411ZPC8_9FIRM</name>
<evidence type="ECO:0000313" key="7">
    <source>
        <dbReference type="Proteomes" id="UP000284662"/>
    </source>
</evidence>
<evidence type="ECO:0000256" key="2">
    <source>
        <dbReference type="ARBA" id="ARBA00023015"/>
    </source>
</evidence>
<dbReference type="Gene3D" id="1.10.1660.10">
    <property type="match status" value="1"/>
</dbReference>
<reference evidence="6 7" key="1">
    <citation type="submission" date="2018-08" db="EMBL/GenBank/DDBJ databases">
        <title>A genome reference for cultivated species of the human gut microbiota.</title>
        <authorList>
            <person name="Zou Y."/>
            <person name="Xue W."/>
            <person name="Luo G."/>
        </authorList>
    </citation>
    <scope>NUCLEOTIDE SEQUENCE [LARGE SCALE GENOMIC DNA]</scope>
    <source>
        <strain evidence="6 7">AF29-2</strain>
    </source>
</reference>
<dbReference type="CDD" id="cd01109">
    <property type="entry name" value="HTH_YyaN"/>
    <property type="match status" value="1"/>
</dbReference>
<evidence type="ECO:0000256" key="4">
    <source>
        <dbReference type="ARBA" id="ARBA00023163"/>
    </source>
</evidence>